<accession>A0A2T4TX19</accession>
<dbReference type="Proteomes" id="UP000241436">
    <property type="component" value="Unassembled WGS sequence"/>
</dbReference>
<sequence>MDDRLLSAQEVAALLNLKVCTVYDLVARGDLSASRFGRKLRIRPGAVDALVVAREQPEASHDTGGRMQRFE</sequence>
<evidence type="ECO:0000259" key="1">
    <source>
        <dbReference type="Pfam" id="PF12728"/>
    </source>
</evidence>
<organism evidence="2 3">
    <name type="scientific">Candidatus Methylomirabilis limnetica</name>
    <dbReference type="NCBI Taxonomy" id="2033718"/>
    <lineage>
        <taxon>Bacteria</taxon>
        <taxon>Candidatus Methylomirabilota</taxon>
        <taxon>Candidatus Methylomirabilia</taxon>
        <taxon>Candidatus Methylomirabilales</taxon>
        <taxon>Candidatus Methylomirabilaceae</taxon>
        <taxon>Candidatus Methylomirabilis</taxon>
    </lineage>
</organism>
<keyword evidence="3" id="KW-1185">Reference proteome</keyword>
<dbReference type="InterPro" id="IPR041657">
    <property type="entry name" value="HTH_17"/>
</dbReference>
<feature type="domain" description="Helix-turn-helix" evidence="1">
    <location>
        <begin position="5"/>
        <end position="50"/>
    </location>
</feature>
<dbReference type="EMBL" id="NVQC01000022">
    <property type="protein sequence ID" value="PTL35661.1"/>
    <property type="molecule type" value="Genomic_DNA"/>
</dbReference>
<evidence type="ECO:0000313" key="3">
    <source>
        <dbReference type="Proteomes" id="UP000241436"/>
    </source>
</evidence>
<dbReference type="Pfam" id="PF12728">
    <property type="entry name" value="HTH_17"/>
    <property type="match status" value="1"/>
</dbReference>
<reference evidence="3" key="2">
    <citation type="journal article" date="2018" name="Environ. Microbiol.">
        <title>Bloom of a denitrifying methanotroph, 'Candidatus Methylomirabilis limnetica', in a deep stratified lake.</title>
        <authorList>
            <person name="Graf J.S."/>
            <person name="Mayr M.J."/>
            <person name="Marchant H.K."/>
            <person name="Tienken D."/>
            <person name="Hach P.F."/>
            <person name="Brand A."/>
            <person name="Schubert C.J."/>
            <person name="Kuypers M.M."/>
            <person name="Milucka J."/>
        </authorList>
    </citation>
    <scope>NUCLEOTIDE SEQUENCE [LARGE SCALE GENOMIC DNA]</scope>
    <source>
        <strain evidence="3">Zug</strain>
    </source>
</reference>
<reference evidence="2 3" key="1">
    <citation type="submission" date="2017-09" db="EMBL/GenBank/DDBJ databases">
        <title>Bloom of a denitrifying methanotroph, Candidatus Methylomirabilis limnetica, in a deep stratified lake.</title>
        <authorList>
            <person name="Graf J.S."/>
            <person name="Marchant H.K."/>
            <person name="Tienken D."/>
            <person name="Hach P.F."/>
            <person name="Brand A."/>
            <person name="Schubert C.J."/>
            <person name="Kuypers M.M."/>
            <person name="Milucka J."/>
        </authorList>
    </citation>
    <scope>NUCLEOTIDE SEQUENCE [LARGE SCALE GENOMIC DNA]</scope>
    <source>
        <strain evidence="2 3">Zug</strain>
    </source>
</reference>
<proteinExistence type="predicted"/>
<gene>
    <name evidence="2" type="ORF">CLG94_07800</name>
</gene>
<dbReference type="GO" id="GO:0003677">
    <property type="term" value="F:DNA binding"/>
    <property type="evidence" value="ECO:0007669"/>
    <property type="project" value="InterPro"/>
</dbReference>
<evidence type="ECO:0000313" key="2">
    <source>
        <dbReference type="EMBL" id="PTL35661.1"/>
    </source>
</evidence>
<protein>
    <recommendedName>
        <fullName evidence="1">Helix-turn-helix domain-containing protein</fullName>
    </recommendedName>
</protein>
<comment type="caution">
    <text evidence="2">The sequence shown here is derived from an EMBL/GenBank/DDBJ whole genome shotgun (WGS) entry which is preliminary data.</text>
</comment>
<dbReference type="AlphaFoldDB" id="A0A2T4TX19"/>
<name>A0A2T4TX19_9BACT</name>
<dbReference type="OrthoDB" id="3789542at2"/>
<dbReference type="NCBIfam" id="TIGR01764">
    <property type="entry name" value="excise"/>
    <property type="match status" value="1"/>
</dbReference>
<dbReference type="InterPro" id="IPR010093">
    <property type="entry name" value="SinI_DNA-bd"/>
</dbReference>
<dbReference type="RefSeq" id="WP_107562372.1">
    <property type="nucleotide sequence ID" value="NZ_NVQC01000022.1"/>
</dbReference>